<dbReference type="SUPFAM" id="SSF53067">
    <property type="entry name" value="Actin-like ATPase domain"/>
    <property type="match status" value="1"/>
</dbReference>
<dbReference type="InterPro" id="IPR043129">
    <property type="entry name" value="ATPase_NBD"/>
</dbReference>
<reference evidence="3" key="1">
    <citation type="submission" date="2021-04" db="EMBL/GenBank/DDBJ databases">
        <title>Genome based classification of Actinospica acidithermotolerans sp. nov., an actinobacterium isolated from an Indonesian hot spring.</title>
        <authorList>
            <person name="Kusuma A.B."/>
            <person name="Putra K.E."/>
            <person name="Nafisah S."/>
            <person name="Loh J."/>
            <person name="Nouioui I."/>
            <person name="Goodfellow M."/>
        </authorList>
    </citation>
    <scope>NUCLEOTIDE SEQUENCE</scope>
    <source>
        <strain evidence="3">CSCA 57</strain>
    </source>
</reference>
<comment type="similarity">
    <text evidence="1">Belongs to the ROK (NagC/XylR) family.</text>
</comment>
<name>A0A941IVF3_9ACTN</name>
<dbReference type="PANTHER" id="PTHR18964">
    <property type="entry name" value="ROK (REPRESSOR, ORF, KINASE) FAMILY"/>
    <property type="match status" value="1"/>
</dbReference>
<evidence type="ECO:0000313" key="3">
    <source>
        <dbReference type="EMBL" id="MBR7839233.1"/>
    </source>
</evidence>
<dbReference type="InterPro" id="IPR036388">
    <property type="entry name" value="WH-like_DNA-bd_sf"/>
</dbReference>
<dbReference type="Pfam" id="PF00480">
    <property type="entry name" value="ROK"/>
    <property type="match status" value="1"/>
</dbReference>
<evidence type="ECO:0000313" key="4">
    <source>
        <dbReference type="Proteomes" id="UP000675781"/>
    </source>
</evidence>
<feature type="domain" description="HTH crp-type" evidence="2">
    <location>
        <begin position="22"/>
        <end position="84"/>
    </location>
</feature>
<dbReference type="Gene3D" id="1.10.10.10">
    <property type="entry name" value="Winged helix-like DNA-binding domain superfamily/Winged helix DNA-binding domain"/>
    <property type="match status" value="1"/>
</dbReference>
<feature type="non-terminal residue" evidence="3">
    <location>
        <position position="314"/>
    </location>
</feature>
<dbReference type="InterPro" id="IPR012318">
    <property type="entry name" value="HTH_CRP"/>
</dbReference>
<protein>
    <submittedName>
        <fullName evidence="3">ROK family transcriptional regulator</fullName>
    </submittedName>
</protein>
<evidence type="ECO:0000256" key="1">
    <source>
        <dbReference type="ARBA" id="ARBA00006479"/>
    </source>
</evidence>
<comment type="caution">
    <text evidence="3">The sequence shown here is derived from an EMBL/GenBank/DDBJ whole genome shotgun (WGS) entry which is preliminary data.</text>
</comment>
<sequence length="314" mass="32764">MTQQHPARTEGRNQRSRQAVIRLLRERGTLSRAEIARLVGLSPSTVSTLVSALVTEGVVLELGDQLPPAGGRAGRPGTAVMLNPAGGEAIGVDFGYRHVHVVIADVTHAVQIALSAPLPADYDASLGLDTAAELVRTAVRDAGTDPSRILGVGVSLPGAYNPHTALPNSGLPSNWSGIPVAAELNRRLDLPVVADNDANLGALAERQWGAGAGFDELVYVKLHSTVGAAFISNGRLTRGAAGGAGEIGHLVMDANGPLCRCGNRGCLESYVGLPNLMRSLEPGYGDRITLRDVITKAWQGDRGCIRALSEAGRT</sequence>
<dbReference type="Pfam" id="PF13412">
    <property type="entry name" value="HTH_24"/>
    <property type="match status" value="1"/>
</dbReference>
<dbReference type="PANTHER" id="PTHR18964:SF173">
    <property type="entry name" value="GLUCOKINASE"/>
    <property type="match status" value="1"/>
</dbReference>
<dbReference type="AlphaFoldDB" id="A0A941IVF3"/>
<dbReference type="Proteomes" id="UP000675781">
    <property type="component" value="Unassembled WGS sequence"/>
</dbReference>
<accession>A0A941IVF3</accession>
<dbReference type="GO" id="GO:0003677">
    <property type="term" value="F:DNA binding"/>
    <property type="evidence" value="ECO:0007669"/>
    <property type="project" value="InterPro"/>
</dbReference>
<dbReference type="SMART" id="SM00419">
    <property type="entry name" value="HTH_CRP"/>
    <property type="match status" value="1"/>
</dbReference>
<dbReference type="InterPro" id="IPR000600">
    <property type="entry name" value="ROK"/>
</dbReference>
<dbReference type="Gene3D" id="3.30.420.40">
    <property type="match status" value="2"/>
</dbReference>
<proteinExistence type="inferred from homology"/>
<dbReference type="RefSeq" id="WP_212533672.1">
    <property type="nucleotide sequence ID" value="NZ_JAGSOG010000401.1"/>
</dbReference>
<organism evidence="3 4">
    <name type="scientific">Actinospica durhamensis</name>
    <dbReference type="NCBI Taxonomy" id="1508375"/>
    <lineage>
        <taxon>Bacteria</taxon>
        <taxon>Bacillati</taxon>
        <taxon>Actinomycetota</taxon>
        <taxon>Actinomycetes</taxon>
        <taxon>Catenulisporales</taxon>
        <taxon>Actinospicaceae</taxon>
        <taxon>Actinospica</taxon>
    </lineage>
</organism>
<dbReference type="SUPFAM" id="SSF46785">
    <property type="entry name" value="Winged helix' DNA-binding domain"/>
    <property type="match status" value="1"/>
</dbReference>
<keyword evidence="4" id="KW-1185">Reference proteome</keyword>
<dbReference type="InterPro" id="IPR036390">
    <property type="entry name" value="WH_DNA-bd_sf"/>
</dbReference>
<gene>
    <name evidence="3" type="ORF">KDL01_38585</name>
</gene>
<evidence type="ECO:0000259" key="2">
    <source>
        <dbReference type="SMART" id="SM00419"/>
    </source>
</evidence>
<dbReference type="GO" id="GO:0006355">
    <property type="term" value="P:regulation of DNA-templated transcription"/>
    <property type="evidence" value="ECO:0007669"/>
    <property type="project" value="InterPro"/>
</dbReference>
<dbReference type="EMBL" id="JAGSOG010000401">
    <property type="protein sequence ID" value="MBR7839233.1"/>
    <property type="molecule type" value="Genomic_DNA"/>
</dbReference>